<sequence>MPTIRTLLGGLIFTLFLPHAAEAHEKWFIDPATRGEVPDLFRSLTFQTWTAIGATALLFAACVVADRAIRRLRITRRFAGRIRSLYPWAPTILGVAAGIGIGWFALDRAVLAPNILAPDTLAGTVFVALECAAAILLILGFFSRLAAGLLLVMFAVGFAWYPFRDAIEQIHFLGIAIFIFAWGRGRLSLGSVFSRLVASAPSHIRPAAALALRVTLGLGLIILALGKVLRPDLHLNLLEAFPWNPLSVVHQVLPTLTPDWYLFGITLVEALLGLLVLFGRLLRPLAALLVGLFIIGATFLPLTDLLGHLPYIGAAAALAILGRTGEKEYAEVR</sequence>
<feature type="transmembrane region" description="Helical" evidence="1">
    <location>
        <begin position="121"/>
        <end position="139"/>
    </location>
</feature>
<comment type="caution">
    <text evidence="2">The sequence shown here is derived from an EMBL/GenBank/DDBJ whole genome shotgun (WGS) entry which is preliminary data.</text>
</comment>
<proteinExistence type="predicted"/>
<feature type="transmembrane region" description="Helical" evidence="1">
    <location>
        <begin position="85"/>
        <end position="106"/>
    </location>
</feature>
<accession>A0A1F7U778</accession>
<keyword evidence="1" id="KW-0472">Membrane</keyword>
<name>A0A1F7U778_9BACT</name>
<dbReference type="Proteomes" id="UP000176303">
    <property type="component" value="Unassembled WGS sequence"/>
</dbReference>
<feature type="transmembrane region" description="Helical" evidence="1">
    <location>
        <begin position="260"/>
        <end position="278"/>
    </location>
</feature>
<protein>
    <recommendedName>
        <fullName evidence="4">DoxX family protein</fullName>
    </recommendedName>
</protein>
<keyword evidence="1" id="KW-0812">Transmembrane</keyword>
<dbReference type="EMBL" id="MGDZ01000026">
    <property type="protein sequence ID" value="OGL73604.1"/>
    <property type="molecule type" value="Genomic_DNA"/>
</dbReference>
<evidence type="ECO:0000313" key="2">
    <source>
        <dbReference type="EMBL" id="OGL73604.1"/>
    </source>
</evidence>
<keyword evidence="1" id="KW-1133">Transmembrane helix</keyword>
<reference evidence="2 3" key="1">
    <citation type="journal article" date="2016" name="Nat. Commun.">
        <title>Thousands of microbial genomes shed light on interconnected biogeochemical processes in an aquifer system.</title>
        <authorList>
            <person name="Anantharaman K."/>
            <person name="Brown C.T."/>
            <person name="Hug L.A."/>
            <person name="Sharon I."/>
            <person name="Castelle C.J."/>
            <person name="Probst A.J."/>
            <person name="Thomas B.C."/>
            <person name="Singh A."/>
            <person name="Wilkins M.J."/>
            <person name="Karaoz U."/>
            <person name="Brodie E.L."/>
            <person name="Williams K.H."/>
            <person name="Hubbard S.S."/>
            <person name="Banfield J.F."/>
        </authorList>
    </citation>
    <scope>NUCLEOTIDE SEQUENCE [LARGE SCALE GENOMIC DNA]</scope>
</reference>
<feature type="transmembrane region" description="Helical" evidence="1">
    <location>
        <begin position="47"/>
        <end position="65"/>
    </location>
</feature>
<feature type="transmembrane region" description="Helical" evidence="1">
    <location>
        <begin position="169"/>
        <end position="189"/>
    </location>
</feature>
<evidence type="ECO:0008006" key="4">
    <source>
        <dbReference type="Google" id="ProtNLM"/>
    </source>
</evidence>
<feature type="transmembrane region" description="Helical" evidence="1">
    <location>
        <begin position="146"/>
        <end position="163"/>
    </location>
</feature>
<dbReference type="AlphaFoldDB" id="A0A1F7U778"/>
<feature type="transmembrane region" description="Helical" evidence="1">
    <location>
        <begin position="210"/>
        <end position="229"/>
    </location>
</feature>
<organism evidence="2 3">
    <name type="scientific">Candidatus Uhrbacteria bacterium RIFCSPHIGHO2_02_FULL_57_19</name>
    <dbReference type="NCBI Taxonomy" id="1802391"/>
    <lineage>
        <taxon>Bacteria</taxon>
        <taxon>Candidatus Uhriibacteriota</taxon>
    </lineage>
</organism>
<evidence type="ECO:0000256" key="1">
    <source>
        <dbReference type="SAM" id="Phobius"/>
    </source>
</evidence>
<dbReference type="STRING" id="1802391.A3D72_00040"/>
<feature type="transmembrane region" description="Helical" evidence="1">
    <location>
        <begin position="285"/>
        <end position="302"/>
    </location>
</feature>
<evidence type="ECO:0000313" key="3">
    <source>
        <dbReference type="Proteomes" id="UP000176303"/>
    </source>
</evidence>
<gene>
    <name evidence="2" type="ORF">A3D72_00040</name>
</gene>